<evidence type="ECO:0000313" key="1">
    <source>
        <dbReference type="EMBL" id="OKZ39992.1"/>
    </source>
</evidence>
<dbReference type="AlphaFoldDB" id="A0A1Q6IGS0"/>
<evidence type="ECO:0000313" key="6">
    <source>
        <dbReference type="Proteomes" id="UP000283684"/>
    </source>
</evidence>
<reference evidence="1 4" key="1">
    <citation type="journal article" date="2016" name="Nat. Biotechnol.">
        <title>Measurement of bacterial replication rates in microbial communities.</title>
        <authorList>
            <person name="Brown C.T."/>
            <person name="Olm M.R."/>
            <person name="Thomas B.C."/>
            <person name="Banfield J.F."/>
        </authorList>
    </citation>
    <scope>NUCLEOTIDE SEQUENCE [LARGE SCALE GENOMIC DNA]</scope>
    <source>
        <strain evidence="1">45_41</strain>
    </source>
</reference>
<protein>
    <submittedName>
        <fullName evidence="1">Uncharacterized protein</fullName>
    </submittedName>
</protein>
<evidence type="ECO:0000313" key="2">
    <source>
        <dbReference type="EMBL" id="RGQ50787.1"/>
    </source>
</evidence>
<name>A0A1Q6IGS0_BACUN</name>
<organism evidence="1 4">
    <name type="scientific">Bacteroides uniformis</name>
    <dbReference type="NCBI Taxonomy" id="820"/>
    <lineage>
        <taxon>Bacteria</taxon>
        <taxon>Pseudomonadati</taxon>
        <taxon>Bacteroidota</taxon>
        <taxon>Bacteroidia</taxon>
        <taxon>Bacteroidales</taxon>
        <taxon>Bacteroidaceae</taxon>
        <taxon>Bacteroides</taxon>
    </lineage>
</organism>
<proteinExistence type="predicted"/>
<dbReference type="EMBL" id="MNQU01000027">
    <property type="protein sequence ID" value="OKZ39992.1"/>
    <property type="molecule type" value="Genomic_DNA"/>
</dbReference>
<dbReference type="EMBL" id="QRTH01000005">
    <property type="protein sequence ID" value="RGQ50787.1"/>
    <property type="molecule type" value="Genomic_DNA"/>
</dbReference>
<evidence type="ECO:0000313" key="5">
    <source>
        <dbReference type="Proteomes" id="UP000283680"/>
    </source>
</evidence>
<gene>
    <name evidence="1" type="ORF">BHV79_01250</name>
    <name evidence="3" type="ORF">DW988_11145</name>
    <name evidence="2" type="ORF">DWY92_10825</name>
</gene>
<evidence type="ECO:0000313" key="3">
    <source>
        <dbReference type="EMBL" id="RGZ48525.1"/>
    </source>
</evidence>
<sequence>MAKYSLVMMFDFGDEDSENFLFDQPLSVNNGIFLLNHVINETVMDRNFGYFGEVRTFAMCFS</sequence>
<accession>A0A1Q6IGS0</accession>
<dbReference type="Proteomes" id="UP000283684">
    <property type="component" value="Unassembled WGS sequence"/>
</dbReference>
<dbReference type="Proteomes" id="UP000283680">
    <property type="component" value="Unassembled WGS sequence"/>
</dbReference>
<comment type="caution">
    <text evidence="1">The sequence shown here is derived from an EMBL/GenBank/DDBJ whole genome shotgun (WGS) entry which is preliminary data.</text>
</comment>
<evidence type="ECO:0000313" key="4">
    <source>
        <dbReference type="Proteomes" id="UP000186549"/>
    </source>
</evidence>
<dbReference type="EMBL" id="QSEE01000010">
    <property type="protein sequence ID" value="RGZ48525.1"/>
    <property type="molecule type" value="Genomic_DNA"/>
</dbReference>
<dbReference type="Proteomes" id="UP000186549">
    <property type="component" value="Unassembled WGS sequence"/>
</dbReference>
<reference evidence="5 6" key="2">
    <citation type="submission" date="2018-08" db="EMBL/GenBank/DDBJ databases">
        <title>A genome reference for cultivated species of the human gut microbiota.</title>
        <authorList>
            <person name="Zou Y."/>
            <person name="Xue W."/>
            <person name="Luo G."/>
        </authorList>
    </citation>
    <scope>NUCLEOTIDE SEQUENCE [LARGE SCALE GENOMIC DNA]</scope>
    <source>
        <strain evidence="2 5">AF28-11</strain>
        <strain evidence="3 6">AM50-4</strain>
    </source>
</reference>